<dbReference type="InterPro" id="IPR005633">
    <property type="entry name" value="Ribosomal_uL23_N"/>
</dbReference>
<dbReference type="Pfam" id="PF03939">
    <property type="entry name" value="Ribosomal_L23eN"/>
    <property type="match status" value="1"/>
</dbReference>
<dbReference type="InterPro" id="IPR012677">
    <property type="entry name" value="Nucleotide-bd_a/b_plait_sf"/>
</dbReference>
<dbReference type="GO" id="GO:0006412">
    <property type="term" value="P:translation"/>
    <property type="evidence" value="ECO:0007669"/>
    <property type="project" value="InterPro"/>
</dbReference>
<comment type="similarity">
    <text evidence="1 6">Belongs to the universal ribosomal protein uL23 family.</text>
</comment>
<dbReference type="PROSITE" id="PS00050">
    <property type="entry name" value="RIBOSOMAL_L23"/>
    <property type="match status" value="1"/>
</dbReference>
<dbReference type="Proteomes" id="UP000053758">
    <property type="component" value="Unassembled WGS sequence"/>
</dbReference>
<feature type="domain" description="Large ribosomal subunit protein uL23 N-terminal" evidence="8">
    <location>
        <begin position="633"/>
        <end position="682"/>
    </location>
</feature>
<dbReference type="AlphaFoldDB" id="A0A081CL34"/>
<dbReference type="GO" id="GO:0019843">
    <property type="term" value="F:rRNA binding"/>
    <property type="evidence" value="ECO:0007669"/>
    <property type="project" value="UniProtKB-KW"/>
</dbReference>
<dbReference type="GO" id="GO:0005840">
    <property type="term" value="C:ribosome"/>
    <property type="evidence" value="ECO:0007669"/>
    <property type="project" value="UniProtKB-KW"/>
</dbReference>
<evidence type="ECO:0000256" key="5">
    <source>
        <dbReference type="ARBA" id="ARBA00023274"/>
    </source>
</evidence>
<dbReference type="FunFam" id="3.30.70.330:FF:000035">
    <property type="entry name" value="60S ribosomal protein L23a"/>
    <property type="match status" value="1"/>
</dbReference>
<dbReference type="GO" id="GO:1990904">
    <property type="term" value="C:ribonucleoprotein complex"/>
    <property type="evidence" value="ECO:0007669"/>
    <property type="project" value="UniProtKB-KW"/>
</dbReference>
<keyword evidence="3" id="KW-0694">RNA-binding</keyword>
<dbReference type="PANTHER" id="PTHR11620">
    <property type="entry name" value="60S RIBOSOMAL PROTEIN L23A"/>
    <property type="match status" value="1"/>
</dbReference>
<keyword evidence="5 6" id="KW-0687">Ribonucleoprotein</keyword>
<feature type="region of interest" description="Disordered" evidence="7">
    <location>
        <begin position="253"/>
        <end position="273"/>
    </location>
</feature>
<dbReference type="EMBL" id="DF830085">
    <property type="protein sequence ID" value="GAK67380.1"/>
    <property type="molecule type" value="Genomic_DNA"/>
</dbReference>
<evidence type="ECO:0000256" key="7">
    <source>
        <dbReference type="SAM" id="MobiDB-lite"/>
    </source>
</evidence>
<dbReference type="GO" id="GO:0003735">
    <property type="term" value="F:structural constituent of ribosome"/>
    <property type="evidence" value="ECO:0007669"/>
    <property type="project" value="InterPro"/>
</dbReference>
<evidence type="ECO:0000256" key="1">
    <source>
        <dbReference type="ARBA" id="ARBA00006700"/>
    </source>
</evidence>
<dbReference type="InterPro" id="IPR012678">
    <property type="entry name" value="Ribosomal_uL23/eL15/eS24_sf"/>
</dbReference>
<evidence type="ECO:0000256" key="6">
    <source>
        <dbReference type="RuleBase" id="RU003934"/>
    </source>
</evidence>
<keyword evidence="10" id="KW-1185">Reference proteome</keyword>
<keyword evidence="2" id="KW-0699">rRNA-binding</keyword>
<evidence type="ECO:0000259" key="8">
    <source>
        <dbReference type="Pfam" id="PF03939"/>
    </source>
</evidence>
<protein>
    <submittedName>
        <fullName evidence="9">60S ribosomal protein L23a</fullName>
    </submittedName>
</protein>
<feature type="compositionally biased region" description="Polar residues" evidence="7">
    <location>
        <begin position="253"/>
        <end position="262"/>
    </location>
</feature>
<organism evidence="9">
    <name type="scientific">Pseudozyma antarctica</name>
    <name type="common">Yeast</name>
    <name type="synonym">Candida antarctica</name>
    <dbReference type="NCBI Taxonomy" id="84753"/>
    <lineage>
        <taxon>Eukaryota</taxon>
        <taxon>Fungi</taxon>
        <taxon>Dikarya</taxon>
        <taxon>Basidiomycota</taxon>
        <taxon>Ustilaginomycotina</taxon>
        <taxon>Ustilaginomycetes</taxon>
        <taxon>Ustilaginales</taxon>
        <taxon>Ustilaginaceae</taxon>
        <taxon>Moesziomyces</taxon>
    </lineage>
</organism>
<gene>
    <name evidence="9" type="ORF">PAN0_018d5607</name>
</gene>
<dbReference type="NCBIfam" id="NF011118">
    <property type="entry name" value="PRK14548.1"/>
    <property type="match status" value="1"/>
</dbReference>
<name>A0A081CL34_PSEA2</name>
<evidence type="ECO:0000256" key="3">
    <source>
        <dbReference type="ARBA" id="ARBA00022884"/>
    </source>
</evidence>
<evidence type="ECO:0000313" key="10">
    <source>
        <dbReference type="Proteomes" id="UP000053758"/>
    </source>
</evidence>
<dbReference type="HAMAP" id="MF_01369_A">
    <property type="entry name" value="Ribosomal_uL23_A"/>
    <property type="match status" value="1"/>
</dbReference>
<dbReference type="HOGENOM" id="CLU_362462_0_0_1"/>
<evidence type="ECO:0000313" key="9">
    <source>
        <dbReference type="EMBL" id="GAK67380.1"/>
    </source>
</evidence>
<evidence type="ECO:0000256" key="4">
    <source>
        <dbReference type="ARBA" id="ARBA00022980"/>
    </source>
</evidence>
<dbReference type="Pfam" id="PF00276">
    <property type="entry name" value="Ribosomal_L23"/>
    <property type="match status" value="1"/>
</dbReference>
<accession>A0A081CL34</accession>
<dbReference type="SUPFAM" id="SSF54189">
    <property type="entry name" value="Ribosomal proteins S24e, L23 and L15e"/>
    <property type="match status" value="1"/>
</dbReference>
<sequence length="771" mass="84353">MRPRQHHSALQLERSLDLDKKNGLAPQLGSLQLFLRNGDNAGCSLLLAHFARADAQPAALRLCFQVHDTYAYPYRTLSLMRAVTRPRSNRVGPIGKGCALGIQVVTSEKNDRKADGLQLHYDRQVRAAGERRPRTAEPASLVLASTDSIVNLCDQTLDSRVRSSTATETAPPPQRIRHPNPLRYLAYSGLLRTSAFASRPYLREMRARALDIMRSSNVVAGLLVRSHARRILRYRKLKTSLDKQHSLLVPVQTRSSRASQLTPGGAQDTAVPASAKASAQCNVTCVRKHPRGGNAPSRLGLHQPPPPPPPSSFVASFSAVSSSKAICLCHLACHRVVETPIGSSESKKGPFGISAGRSLPQIAWLFLASPRVATRSTPLSAKAITSYDLADCASIAVHCNAQATQLSEWLHQIRYCTEHAGAVSPVASPRSIALHLPNTRARALPPHRSRSRAFLSRNERVSSEDQELAGEVKRKLHSAAIGIAWKSVVPHILIITRDTDPHCISASALPPPQIFFFVGRRRWSCASSRCTVPCNIRSVAPFAPLSHKTDLHGKLKPGYILTLNAYPSVVDTPGWRHGAHTFQAGAPGYLLELAEPEGPASAHHLPSCLLTIKIPIHLDRHFITMPAAAKPQTTKATAAKKAALKGTQGTKTRKVRTDTTFRRPKTLDLAKAPKYPRKAVPHAPRMDAFRTILYPLNTESAMKKIEENNTLVFIVDRAANKRQIEGALKKLYDVSAAKINTLIRPDGKKKAFVRLSPDQDALDVSNRIGFI</sequence>
<keyword evidence="4 6" id="KW-0689">Ribosomal protein</keyword>
<dbReference type="RefSeq" id="XP_014654322.1">
    <property type="nucleotide sequence ID" value="XM_014798836.1"/>
</dbReference>
<dbReference type="InterPro" id="IPR013025">
    <property type="entry name" value="Ribosomal_uL23-like"/>
</dbReference>
<dbReference type="GeneID" id="26306489"/>
<reference evidence="9" key="1">
    <citation type="submission" date="2014-07" db="EMBL/GenBank/DDBJ databases">
        <title>Draft genome sequence of the yeast Pseudozyma antarctica JCM 10317 known as a producer of lipase B which used in a wide range of industrial applications.</title>
        <authorList>
            <person name="Morita T."/>
            <person name="Saika A."/>
            <person name="Koike H."/>
        </authorList>
    </citation>
    <scope>NUCLEOTIDE SEQUENCE</scope>
    <source>
        <strain evidence="9">JCM 10317</strain>
    </source>
</reference>
<evidence type="ECO:0000256" key="2">
    <source>
        <dbReference type="ARBA" id="ARBA00022730"/>
    </source>
</evidence>
<proteinExistence type="inferred from homology"/>
<feature type="region of interest" description="Disordered" evidence="7">
    <location>
        <begin position="292"/>
        <end position="313"/>
    </location>
</feature>
<dbReference type="InterPro" id="IPR001014">
    <property type="entry name" value="Ribosomal_uL23_CS"/>
</dbReference>
<dbReference type="Gene3D" id="3.30.70.330">
    <property type="match status" value="1"/>
</dbReference>